<keyword evidence="3" id="KW-1185">Reference proteome</keyword>
<evidence type="ECO:0000313" key="2">
    <source>
        <dbReference type="EMBL" id="SMA46694.1"/>
    </source>
</evidence>
<feature type="region of interest" description="Disordered" evidence="1">
    <location>
        <begin position="1"/>
        <end position="78"/>
    </location>
</feature>
<gene>
    <name evidence="2" type="ORF">EHSB41UT_02238</name>
</gene>
<organism evidence="2 3">
    <name type="scientific">Parendozoicomonas haliclonae</name>
    <dbReference type="NCBI Taxonomy" id="1960125"/>
    <lineage>
        <taxon>Bacteria</taxon>
        <taxon>Pseudomonadati</taxon>
        <taxon>Pseudomonadota</taxon>
        <taxon>Gammaproteobacteria</taxon>
        <taxon>Oceanospirillales</taxon>
        <taxon>Endozoicomonadaceae</taxon>
        <taxon>Parendozoicomonas</taxon>
    </lineage>
</organism>
<feature type="compositionally biased region" description="Polar residues" evidence="1">
    <location>
        <begin position="14"/>
        <end position="45"/>
    </location>
</feature>
<feature type="compositionally biased region" description="Polar residues" evidence="1">
    <location>
        <begin position="67"/>
        <end position="78"/>
    </location>
</feature>
<dbReference type="AlphaFoldDB" id="A0A1X7AK71"/>
<feature type="region of interest" description="Disordered" evidence="1">
    <location>
        <begin position="254"/>
        <end position="312"/>
    </location>
</feature>
<proteinExistence type="predicted"/>
<dbReference type="RefSeq" id="WP_133060479.1">
    <property type="nucleotide sequence ID" value="NZ_FWPT01000004.1"/>
</dbReference>
<sequence>MSSPGPIGRGGQTAPVTTEQPPSPSGDNNSGQSNQRRVGTTQPNAQHSVQQGQQSQGQMPAGAPRSASPTNASPAVNPQQAAAIEQLKAQRVVLQKSLYQLVSDMWVRDQLANIQDIIKDPEMAKLMGAVIKVQPPGAKEPVQLFPPLEGKDALPQDVRSSYVDFLSTETAHLQKELHSKRPETQMLQDYASYRQQMIEASEMLGDTNFQWPSFYSKLLTSAIEQQLQSDKSTMLFHRGPFDPSQKLSPEAIAELNRKMEAKAGKQSKQQPAGHESDLNDPQIEFRMRTTPEEFKKHQQKLQQMESHARKKQ</sequence>
<evidence type="ECO:0000256" key="1">
    <source>
        <dbReference type="SAM" id="MobiDB-lite"/>
    </source>
</evidence>
<protein>
    <submittedName>
        <fullName evidence="2">Uncharacterized protein</fullName>
    </submittedName>
</protein>
<evidence type="ECO:0000313" key="3">
    <source>
        <dbReference type="Proteomes" id="UP000196573"/>
    </source>
</evidence>
<dbReference type="EMBL" id="FWPT01000004">
    <property type="protein sequence ID" value="SMA46694.1"/>
    <property type="molecule type" value="Genomic_DNA"/>
</dbReference>
<accession>A0A1X7AK71</accession>
<name>A0A1X7AK71_9GAMM</name>
<feature type="compositionally biased region" description="Basic and acidic residues" evidence="1">
    <location>
        <begin position="283"/>
        <end position="296"/>
    </location>
</feature>
<dbReference type="Proteomes" id="UP000196573">
    <property type="component" value="Unassembled WGS sequence"/>
</dbReference>
<reference evidence="2 3" key="1">
    <citation type="submission" date="2017-03" db="EMBL/GenBank/DDBJ databases">
        <authorList>
            <person name="Afonso C.L."/>
            <person name="Miller P.J."/>
            <person name="Scott M.A."/>
            <person name="Spackman E."/>
            <person name="Goraichik I."/>
            <person name="Dimitrov K.M."/>
            <person name="Suarez D.L."/>
            <person name="Swayne D.E."/>
        </authorList>
    </citation>
    <scope>NUCLEOTIDE SEQUENCE [LARGE SCALE GENOMIC DNA]</scope>
    <source>
        <strain evidence="2">SB41UT1</strain>
    </source>
</reference>
<feature type="compositionally biased region" description="Low complexity" evidence="1">
    <location>
        <begin position="46"/>
        <end position="58"/>
    </location>
</feature>